<evidence type="ECO:0000313" key="3">
    <source>
        <dbReference type="EMBL" id="CAG9822121.1"/>
    </source>
</evidence>
<dbReference type="Pfam" id="PF10545">
    <property type="entry name" value="MADF_DNA_bdg"/>
    <property type="match status" value="1"/>
</dbReference>
<organism evidence="3 4">
    <name type="scientific">Phaedon cochleariae</name>
    <name type="common">Mustard beetle</name>
    <dbReference type="NCBI Taxonomy" id="80249"/>
    <lineage>
        <taxon>Eukaryota</taxon>
        <taxon>Metazoa</taxon>
        <taxon>Ecdysozoa</taxon>
        <taxon>Arthropoda</taxon>
        <taxon>Hexapoda</taxon>
        <taxon>Insecta</taxon>
        <taxon>Pterygota</taxon>
        <taxon>Neoptera</taxon>
        <taxon>Endopterygota</taxon>
        <taxon>Coleoptera</taxon>
        <taxon>Polyphaga</taxon>
        <taxon>Cucujiformia</taxon>
        <taxon>Chrysomeloidea</taxon>
        <taxon>Chrysomelidae</taxon>
        <taxon>Chrysomelinae</taxon>
        <taxon>Chrysomelini</taxon>
        <taxon>Phaedon</taxon>
    </lineage>
</organism>
<name>A0A9N9X450_PHACE</name>
<evidence type="ECO:0000259" key="2">
    <source>
        <dbReference type="PROSITE" id="PS51029"/>
    </source>
</evidence>
<dbReference type="AlphaFoldDB" id="A0A9N9X450"/>
<dbReference type="EMBL" id="OU896711">
    <property type="protein sequence ID" value="CAG9822121.1"/>
    <property type="molecule type" value="Genomic_DNA"/>
</dbReference>
<dbReference type="PANTHER" id="PTHR12243">
    <property type="entry name" value="MADF DOMAIN TRANSCRIPTION FACTOR"/>
    <property type="match status" value="1"/>
</dbReference>
<protein>
    <recommendedName>
        <fullName evidence="2">MADF domain-containing protein</fullName>
    </recommendedName>
</protein>
<accession>A0A9N9X450</accession>
<dbReference type="Proteomes" id="UP001153737">
    <property type="component" value="Chromosome 5"/>
</dbReference>
<sequence length="281" mass="32187">MDYHDYCSDREEYALIESVDVDSEQATTQEQSDNLEALHIIQKTGDELLIDMIKSYPFLYKKQLKEYKDKNMKENAWEEIASCLNVTVSECQTRWLRLRQYYAKERQKREQECRSGSKGGSQRKGWELFELLSFLEDHITKRKTFGNIHHLGSISDDNRDSLRDSQEMDGTESSSVEIVSHTESSSGTTVGGTESSSGTPVSCYFGKRKKIKVDPIESAFSRMNSTIQSMADKLTSESTPTVVAEDDNDLVGKLVAAELKKATRERNEEIKRKIFEIIYKK</sequence>
<dbReference type="InterPro" id="IPR039353">
    <property type="entry name" value="TF_Adf1"/>
</dbReference>
<proteinExistence type="predicted"/>
<dbReference type="PROSITE" id="PS51029">
    <property type="entry name" value="MADF"/>
    <property type="match status" value="1"/>
</dbReference>
<reference evidence="3" key="1">
    <citation type="submission" date="2022-01" db="EMBL/GenBank/DDBJ databases">
        <authorList>
            <person name="King R."/>
        </authorList>
    </citation>
    <scope>NUCLEOTIDE SEQUENCE</scope>
</reference>
<dbReference type="InterPro" id="IPR006578">
    <property type="entry name" value="MADF-dom"/>
</dbReference>
<feature type="compositionally biased region" description="Low complexity" evidence="1">
    <location>
        <begin position="179"/>
        <end position="199"/>
    </location>
</feature>
<dbReference type="SMART" id="SM00595">
    <property type="entry name" value="MADF"/>
    <property type="match status" value="1"/>
</dbReference>
<dbReference type="OrthoDB" id="8188516at2759"/>
<evidence type="ECO:0000313" key="4">
    <source>
        <dbReference type="Proteomes" id="UP001153737"/>
    </source>
</evidence>
<feature type="domain" description="MADF" evidence="2">
    <location>
        <begin position="48"/>
        <end position="140"/>
    </location>
</feature>
<gene>
    <name evidence="3" type="ORF">PHAECO_LOCUS9019</name>
</gene>
<reference evidence="3" key="2">
    <citation type="submission" date="2022-10" db="EMBL/GenBank/DDBJ databases">
        <authorList>
            <consortium name="ENA_rothamsted_submissions"/>
            <consortium name="culmorum"/>
            <person name="King R."/>
        </authorList>
    </citation>
    <scope>NUCLEOTIDE SEQUENCE</scope>
</reference>
<dbReference type="PANTHER" id="PTHR12243:SF67">
    <property type="entry name" value="COREPRESSOR OF PANGOLIN, ISOFORM A-RELATED"/>
    <property type="match status" value="1"/>
</dbReference>
<feature type="region of interest" description="Disordered" evidence="1">
    <location>
        <begin position="156"/>
        <end position="199"/>
    </location>
</feature>
<evidence type="ECO:0000256" key="1">
    <source>
        <dbReference type="SAM" id="MobiDB-lite"/>
    </source>
</evidence>
<keyword evidence="4" id="KW-1185">Reference proteome</keyword>
<feature type="compositionally biased region" description="Basic and acidic residues" evidence="1">
    <location>
        <begin position="156"/>
        <end position="166"/>
    </location>
</feature>